<dbReference type="InterPro" id="IPR012334">
    <property type="entry name" value="Pectin_lyas_fold"/>
</dbReference>
<protein>
    <recommendedName>
        <fullName evidence="2">Right handed beta helix domain-containing protein</fullName>
    </recommendedName>
</protein>
<keyword evidence="1" id="KW-0732">Signal</keyword>
<proteinExistence type="predicted"/>
<evidence type="ECO:0000313" key="3">
    <source>
        <dbReference type="EMBL" id="BCI63813.1"/>
    </source>
</evidence>
<dbReference type="Proteomes" id="UP000594042">
    <property type="component" value="Chromosome"/>
</dbReference>
<dbReference type="RefSeq" id="WP_200754800.1">
    <property type="nucleotide sequence ID" value="NZ_AP023322.1"/>
</dbReference>
<dbReference type="InterPro" id="IPR011050">
    <property type="entry name" value="Pectin_lyase_fold/virulence"/>
</dbReference>
<dbReference type="AlphaFoldDB" id="A0A7G1HXR3"/>
<evidence type="ECO:0000259" key="2">
    <source>
        <dbReference type="Pfam" id="PF13229"/>
    </source>
</evidence>
<organism evidence="3 4">
    <name type="scientific">Coprobacter secundus subsp. similis</name>
    <dbReference type="NCBI Taxonomy" id="2751153"/>
    <lineage>
        <taxon>Bacteria</taxon>
        <taxon>Pseudomonadati</taxon>
        <taxon>Bacteroidota</taxon>
        <taxon>Bacteroidia</taxon>
        <taxon>Bacteroidales</taxon>
        <taxon>Barnesiellaceae</taxon>
        <taxon>Coprobacter</taxon>
    </lineage>
</organism>
<feature type="domain" description="Right handed beta helix" evidence="2">
    <location>
        <begin position="143"/>
        <end position="285"/>
    </location>
</feature>
<evidence type="ECO:0000313" key="4">
    <source>
        <dbReference type="Proteomes" id="UP000594042"/>
    </source>
</evidence>
<keyword evidence="4" id="KW-1185">Reference proteome</keyword>
<feature type="signal peptide" evidence="1">
    <location>
        <begin position="1"/>
        <end position="19"/>
    </location>
</feature>
<gene>
    <name evidence="3" type="ORF">Cop2CBH44_21660</name>
</gene>
<dbReference type="InterPro" id="IPR039448">
    <property type="entry name" value="Beta_helix"/>
</dbReference>
<dbReference type="SUPFAM" id="SSF51126">
    <property type="entry name" value="Pectin lyase-like"/>
    <property type="match status" value="2"/>
</dbReference>
<reference evidence="4" key="1">
    <citation type="submission" date="2020-07" db="EMBL/GenBank/DDBJ databases">
        <title>Complete genome sequencing of Coprobacter sp. strain 2CBH44.</title>
        <authorList>
            <person name="Sakamoto M."/>
            <person name="Murakami T."/>
            <person name="Mori H."/>
        </authorList>
    </citation>
    <scope>NUCLEOTIDE SEQUENCE [LARGE SCALE GENOMIC DNA]</scope>
    <source>
        <strain evidence="4">2CBH44</strain>
    </source>
</reference>
<accession>A0A7G1HXR3</accession>
<dbReference type="EMBL" id="AP023322">
    <property type="protein sequence ID" value="BCI63813.1"/>
    <property type="molecule type" value="Genomic_DNA"/>
</dbReference>
<dbReference type="Gene3D" id="2.160.20.10">
    <property type="entry name" value="Single-stranded right-handed beta-helix, Pectin lyase-like"/>
    <property type="match status" value="1"/>
</dbReference>
<feature type="chain" id="PRO_5028888995" description="Right handed beta helix domain-containing protein" evidence="1">
    <location>
        <begin position="20"/>
        <end position="607"/>
    </location>
</feature>
<sequence length="607" mass="64742">MKKFFTIASALFLATSLSAKVVYVATDGNNSNDGSTWDNAVADIQKAYTLANAGDEIWIAGGTYTMTDGSALLVDMKDQVNVYGSFQKGDASIDARVRPDAVNKPYEFDNPTIFTTEGVTLSQRPFGRSNTTDEWVGAILDGLSFSDMATSNGKLLFLQTGVTMQNCIVKNCGGTEIIVYFEGNGLMKDCLVEGCYSLGSDKTKFYAVRLCASAAFKKINNIENVTFKNNKDGSSLHLYNYAEGNGRSYVKNCTFDGNTNYCLAFKNDGASTPVLVDHCLFENNKCATAANTVGEGVVFTGNSASAVAITNCIIRNNENTAAATADSKNAIIALNGGSMKLVNCLIHNNKSNRLNIYVAGHMINNTVVNNIGSVGAATKSMGDYINNIFVNNTPTEGNTVFTADSESNIEFIYNGIAETDVTIANDNAYADYYISGIDASSFVNPTSTAGLVTNEEAVNADFSLNVSSPAINAGLWNYDGYDAYPELYVGYIDGTEIHDEAVAAYQKDLAGNVRVEDGKISLGAYQGAKTTSDIENAVLDNHSAIVYGIVGAIIVETEEMTNAFVYDMTGSLIKTVTINAGSNTIPVAGNGLYLIKVGNAAYKTIVK</sequence>
<dbReference type="KEGG" id="copr:Cop2CBH44_21660"/>
<name>A0A7G1HXR3_9BACT</name>
<dbReference type="Pfam" id="PF13229">
    <property type="entry name" value="Beta_helix"/>
    <property type="match status" value="1"/>
</dbReference>
<evidence type="ECO:0000256" key="1">
    <source>
        <dbReference type="SAM" id="SignalP"/>
    </source>
</evidence>